<proteinExistence type="predicted"/>
<name>A0ABQ8FEL3_9FUNG</name>
<sequence>MSATIDRVGDGAVGFYKDGEKAGKEIGDPAGPMLKRSIDRAIYVYVALIEWIKKKASTIFLALRPLMSEADFSEMFKPFMTAFGDSAHLTEEKEREVAKAVSNILTKTGTVIENVNTIHTSFVDIFASYMWLFDKLRSPLKEFESTKILYENISNVVTSLGKFLTEQQKIHDDIIKALEPPPSK</sequence>
<dbReference type="Proteomes" id="UP001648503">
    <property type="component" value="Unassembled WGS sequence"/>
</dbReference>
<accession>A0ABQ8FEL3</accession>
<organism evidence="1 2">
    <name type="scientific">Batrachochytrium salamandrivorans</name>
    <dbReference type="NCBI Taxonomy" id="1357716"/>
    <lineage>
        <taxon>Eukaryota</taxon>
        <taxon>Fungi</taxon>
        <taxon>Fungi incertae sedis</taxon>
        <taxon>Chytridiomycota</taxon>
        <taxon>Chytridiomycota incertae sedis</taxon>
        <taxon>Chytridiomycetes</taxon>
        <taxon>Rhizophydiales</taxon>
        <taxon>Rhizophydiales incertae sedis</taxon>
        <taxon>Batrachochytrium</taxon>
    </lineage>
</organism>
<comment type="caution">
    <text evidence="1">The sequence shown here is derived from an EMBL/GenBank/DDBJ whole genome shotgun (WGS) entry which is preliminary data.</text>
</comment>
<reference evidence="1 2" key="1">
    <citation type="submission" date="2021-02" db="EMBL/GenBank/DDBJ databases">
        <title>Variation within the Batrachochytrium salamandrivorans European outbreak.</title>
        <authorList>
            <person name="Kelly M."/>
            <person name="Pasmans F."/>
            <person name="Shea T.P."/>
            <person name="Munoz J.F."/>
            <person name="Carranza S."/>
            <person name="Cuomo C.A."/>
            <person name="Martel A."/>
        </authorList>
    </citation>
    <scope>NUCLEOTIDE SEQUENCE [LARGE SCALE GENOMIC DNA]</scope>
    <source>
        <strain evidence="1 2">AMFP18/2</strain>
    </source>
</reference>
<dbReference type="EMBL" id="JAFCIX010000172">
    <property type="protein sequence ID" value="KAH6596968.1"/>
    <property type="molecule type" value="Genomic_DNA"/>
</dbReference>
<keyword evidence="2" id="KW-1185">Reference proteome</keyword>
<gene>
    <name evidence="1" type="ORF">BASA50_004726</name>
</gene>
<evidence type="ECO:0000313" key="1">
    <source>
        <dbReference type="EMBL" id="KAH6596968.1"/>
    </source>
</evidence>
<evidence type="ECO:0000313" key="2">
    <source>
        <dbReference type="Proteomes" id="UP001648503"/>
    </source>
</evidence>
<protein>
    <submittedName>
        <fullName evidence="1">Uncharacterized protein</fullName>
    </submittedName>
</protein>